<dbReference type="AlphaFoldDB" id="A0A2P2P0V5"/>
<dbReference type="GO" id="GO:0000502">
    <property type="term" value="C:proteasome complex"/>
    <property type="evidence" value="ECO:0007669"/>
    <property type="project" value="UniProtKB-KW"/>
</dbReference>
<organism evidence="1">
    <name type="scientific">Rhizophora mucronata</name>
    <name type="common">Asiatic mangrove</name>
    <dbReference type="NCBI Taxonomy" id="61149"/>
    <lineage>
        <taxon>Eukaryota</taxon>
        <taxon>Viridiplantae</taxon>
        <taxon>Streptophyta</taxon>
        <taxon>Embryophyta</taxon>
        <taxon>Tracheophyta</taxon>
        <taxon>Spermatophyta</taxon>
        <taxon>Magnoliopsida</taxon>
        <taxon>eudicotyledons</taxon>
        <taxon>Gunneridae</taxon>
        <taxon>Pentapetalae</taxon>
        <taxon>rosids</taxon>
        <taxon>fabids</taxon>
        <taxon>Malpighiales</taxon>
        <taxon>Rhizophoraceae</taxon>
        <taxon>Rhizophora</taxon>
    </lineage>
</organism>
<reference evidence="1" key="1">
    <citation type="submission" date="2018-02" db="EMBL/GenBank/DDBJ databases">
        <title>Rhizophora mucronata_Transcriptome.</title>
        <authorList>
            <person name="Meera S.P."/>
            <person name="Sreeshan A."/>
            <person name="Augustine A."/>
        </authorList>
    </citation>
    <scope>NUCLEOTIDE SEQUENCE</scope>
    <source>
        <tissue evidence="1">Leaf</tissue>
    </source>
</reference>
<keyword evidence="1" id="KW-0647">Proteasome</keyword>
<accession>A0A2P2P0V5</accession>
<protein>
    <submittedName>
        <fullName evidence="1">Proteasome subunit beta type</fullName>
    </submittedName>
</protein>
<dbReference type="EMBL" id="GGEC01067882">
    <property type="protein sequence ID" value="MBX48366.1"/>
    <property type="molecule type" value="Transcribed_RNA"/>
</dbReference>
<evidence type="ECO:0000313" key="1">
    <source>
        <dbReference type="EMBL" id="MBX48366.1"/>
    </source>
</evidence>
<proteinExistence type="predicted"/>
<name>A0A2P2P0V5_RHIMU</name>
<sequence length="52" mass="5725">MLSKIDTCLVDTLKNLNLRPSLVLPRAEMVKLYIPCANGQQQSESFLCSGQG</sequence>